<evidence type="ECO:0000313" key="4">
    <source>
        <dbReference type="Proteomes" id="UP000256485"/>
    </source>
</evidence>
<keyword evidence="4" id="KW-1185">Reference proteome</keyword>
<proteinExistence type="predicted"/>
<sequence>MARRLRRSVGIGALVVAVWATASGCVTMPEARIGRTVAWSPVTSERALTFLKRYEQVSNKASETRDPELIAQVESGPLLRATRAEFRIANRLDPDRTSRSTRARYTNQRIYIPDLADYPVWFVAVSDLADEGRTTVSLVVRSNAGSLWHMTQSVALDDDAQLPELVERNGKVVALDTGSNEGLVRSPWQAAQAYANLLMAGPDAPHAAAFHPHPQTARSHQATQRNKEQPGFTYDQKVSVVSVRALAVADGSAFVLFTLEENEELSLQDARLRFDRNDAVAAYTGRAEGDSYLRTSWVWQAVAVVPPKGAPDPRIRLLGVERSLESAKMR</sequence>
<evidence type="ECO:0000259" key="2">
    <source>
        <dbReference type="Pfam" id="PF26366"/>
    </source>
</evidence>
<dbReference type="PROSITE" id="PS51257">
    <property type="entry name" value="PROKAR_LIPOPROTEIN"/>
    <property type="match status" value="1"/>
</dbReference>
<feature type="region of interest" description="Disordered" evidence="1">
    <location>
        <begin position="211"/>
        <end position="231"/>
    </location>
</feature>
<evidence type="ECO:0000256" key="1">
    <source>
        <dbReference type="SAM" id="MobiDB-lite"/>
    </source>
</evidence>
<gene>
    <name evidence="3" type="ORF">DFJ64_0747</name>
</gene>
<protein>
    <recommendedName>
        <fullName evidence="2">DUF8094 domain-containing protein</fullName>
    </recommendedName>
</protein>
<name>A0A3D9V0T3_THECX</name>
<accession>A0A3D9V0T3</accession>
<feature type="domain" description="DUF8094" evidence="2">
    <location>
        <begin position="42"/>
        <end position="323"/>
    </location>
</feature>
<dbReference type="AlphaFoldDB" id="A0A3D9V0T3"/>
<dbReference type="OrthoDB" id="3510378at2"/>
<dbReference type="RefSeq" id="WP_147304584.1">
    <property type="nucleotide sequence ID" value="NZ_QTUC01000001.1"/>
</dbReference>
<dbReference type="Proteomes" id="UP000256485">
    <property type="component" value="Unassembled WGS sequence"/>
</dbReference>
<dbReference type="EMBL" id="QTUC01000001">
    <property type="protein sequence ID" value="REF35368.1"/>
    <property type="molecule type" value="Genomic_DNA"/>
</dbReference>
<comment type="caution">
    <text evidence="3">The sequence shown here is derived from an EMBL/GenBank/DDBJ whole genome shotgun (WGS) entry which is preliminary data.</text>
</comment>
<dbReference type="Pfam" id="PF26366">
    <property type="entry name" value="DUF8094"/>
    <property type="match status" value="1"/>
</dbReference>
<organism evidence="3 4">
    <name type="scientific">Thermasporomyces composti</name>
    <dbReference type="NCBI Taxonomy" id="696763"/>
    <lineage>
        <taxon>Bacteria</taxon>
        <taxon>Bacillati</taxon>
        <taxon>Actinomycetota</taxon>
        <taxon>Actinomycetes</taxon>
        <taxon>Propionibacteriales</taxon>
        <taxon>Nocardioidaceae</taxon>
        <taxon>Thermasporomyces</taxon>
    </lineage>
</organism>
<dbReference type="InterPro" id="IPR058407">
    <property type="entry name" value="DUF8094"/>
</dbReference>
<reference evidence="3 4" key="1">
    <citation type="submission" date="2018-08" db="EMBL/GenBank/DDBJ databases">
        <title>Sequencing the genomes of 1000 actinobacteria strains.</title>
        <authorList>
            <person name="Klenk H.-P."/>
        </authorList>
    </citation>
    <scope>NUCLEOTIDE SEQUENCE [LARGE SCALE GENOMIC DNA]</scope>
    <source>
        <strain evidence="3 4">DSM 22891</strain>
    </source>
</reference>
<evidence type="ECO:0000313" key="3">
    <source>
        <dbReference type="EMBL" id="REF35368.1"/>
    </source>
</evidence>